<keyword evidence="2" id="KW-1185">Reference proteome</keyword>
<proteinExistence type="predicted"/>
<protein>
    <submittedName>
        <fullName evidence="1">Uncharacterized protein</fullName>
    </submittedName>
</protein>
<accession>A0A7Z7FN31</accession>
<name>A0A7Z7FN31_9BURK</name>
<gene>
    <name evidence="1" type="ORF">SAMN04487926_1456</name>
</gene>
<evidence type="ECO:0000313" key="1">
    <source>
        <dbReference type="EMBL" id="SDJ35948.1"/>
    </source>
</evidence>
<dbReference type="RefSeq" id="WP_143036676.1">
    <property type="nucleotide sequence ID" value="NZ_FNDI01000045.1"/>
</dbReference>
<dbReference type="AlphaFoldDB" id="A0A7Z7FN31"/>
<dbReference type="EMBL" id="FNDI01000045">
    <property type="protein sequence ID" value="SDJ35948.1"/>
    <property type="molecule type" value="Genomic_DNA"/>
</dbReference>
<sequence>MQSLGPVFWQSVAYQGPFTDHGPTTSFAWAAHGASNEKLNRPVAQDDATQCLLSMRMLFEHYLRDDRLRGANGEINEAMTVIVERFQSEEFVEGKLVARINIERCEDKAKAWLVKDDDISVFLGEVILHDEEGAWQFFVRLLADL</sequence>
<evidence type="ECO:0000313" key="2">
    <source>
        <dbReference type="Proteomes" id="UP000198900"/>
    </source>
</evidence>
<reference evidence="1" key="1">
    <citation type="submission" date="2016-10" db="EMBL/GenBank/DDBJ databases">
        <authorList>
            <person name="Varghese N."/>
            <person name="Submissions S."/>
        </authorList>
    </citation>
    <scope>NUCLEOTIDE SEQUENCE [LARGE SCALE GENOMIC DNA]</scope>
    <source>
        <strain evidence="1">YR281</strain>
    </source>
</reference>
<comment type="caution">
    <text evidence="1">The sequence shown here is derived from an EMBL/GenBank/DDBJ whole genome shotgun (WGS) entry which is preliminary data.</text>
</comment>
<organism evidence="1 2">
    <name type="scientific">Paraburkholderia steynii</name>
    <dbReference type="NCBI Taxonomy" id="1245441"/>
    <lineage>
        <taxon>Bacteria</taxon>
        <taxon>Pseudomonadati</taxon>
        <taxon>Pseudomonadota</taxon>
        <taxon>Betaproteobacteria</taxon>
        <taxon>Burkholderiales</taxon>
        <taxon>Burkholderiaceae</taxon>
        <taxon>Paraburkholderia</taxon>
    </lineage>
</organism>
<dbReference type="Proteomes" id="UP000198900">
    <property type="component" value="Unassembled WGS sequence"/>
</dbReference>